<feature type="region of interest" description="Disordered" evidence="1">
    <location>
        <begin position="120"/>
        <end position="269"/>
    </location>
</feature>
<name>K9TA83_9CYAN</name>
<dbReference type="OrthoDB" id="421362at2"/>
<dbReference type="AlphaFoldDB" id="K9TA83"/>
<feature type="transmembrane region" description="Helical" evidence="2">
    <location>
        <begin position="6"/>
        <end position="26"/>
    </location>
</feature>
<accession>K9TA83</accession>
<dbReference type="eggNOG" id="ENOG502ZMRW">
    <property type="taxonomic scope" value="Bacteria"/>
</dbReference>
<dbReference type="RefSeq" id="WP_015146417.1">
    <property type="nucleotide sequence ID" value="NC_019693.1"/>
</dbReference>
<sequence length="269" mass="30207">MVNFSLNLASIVGIAIAIGGAGLYAVRSWRPELSRDTDLFFAAVGLLCGGILFFYGWRFDPIMQFGQILLGGSAIYFAFDNIRLRGVTTNQAKRQSGRIVDDERPVSSVYRVDAELDEIESDYEENPTRRRIKGTQDPRAARNPYYADEAPRRPPSRRSPADRTNPSTRARRPRSTERPPTGPSYPEWEATVDTTEERPSRRPPSSAGSSGSRRPPGARPSRTPPPEERTRRPPAPEEEPAPSDYVDYQPIDSVEEDDREQDNSGNFDY</sequence>
<keyword evidence="4" id="KW-1185">Reference proteome</keyword>
<dbReference type="EMBL" id="CP003607">
    <property type="protein sequence ID" value="AFY79767.1"/>
    <property type="molecule type" value="Genomic_DNA"/>
</dbReference>
<gene>
    <name evidence="3" type="ORF">Oscil6304_0007</name>
</gene>
<dbReference type="InterPro" id="IPR010004">
    <property type="entry name" value="Uncharacterised_Ycf66"/>
</dbReference>
<dbReference type="PATRIC" id="fig|56110.3.peg.9"/>
<reference evidence="3 4" key="1">
    <citation type="submission" date="2012-06" db="EMBL/GenBank/DDBJ databases">
        <title>Finished chromosome of genome of Oscillatoria acuminata PCC 6304.</title>
        <authorList>
            <consortium name="US DOE Joint Genome Institute"/>
            <person name="Gugger M."/>
            <person name="Coursin T."/>
            <person name="Rippka R."/>
            <person name="Tandeau De Marsac N."/>
            <person name="Huntemann M."/>
            <person name="Wei C.-L."/>
            <person name="Han J."/>
            <person name="Detter J.C."/>
            <person name="Han C."/>
            <person name="Tapia R."/>
            <person name="Davenport K."/>
            <person name="Daligault H."/>
            <person name="Erkkila T."/>
            <person name="Gu W."/>
            <person name="Munk A.C.C."/>
            <person name="Teshima H."/>
            <person name="Xu Y."/>
            <person name="Chain P."/>
            <person name="Chen A."/>
            <person name="Krypides N."/>
            <person name="Mavromatis K."/>
            <person name="Markowitz V."/>
            <person name="Szeto E."/>
            <person name="Ivanova N."/>
            <person name="Mikhailova N."/>
            <person name="Ovchinnikova G."/>
            <person name="Pagani I."/>
            <person name="Pati A."/>
            <person name="Goodwin L."/>
            <person name="Peters L."/>
            <person name="Pitluck S."/>
            <person name="Woyke T."/>
            <person name="Kerfeld C."/>
        </authorList>
    </citation>
    <scope>NUCLEOTIDE SEQUENCE [LARGE SCALE GENOMIC DNA]</scope>
    <source>
        <strain evidence="3 4">PCC 6304</strain>
    </source>
</reference>
<keyword evidence="2" id="KW-0472">Membrane</keyword>
<proteinExistence type="predicted"/>
<evidence type="ECO:0000256" key="1">
    <source>
        <dbReference type="SAM" id="MobiDB-lite"/>
    </source>
</evidence>
<keyword evidence="2" id="KW-1133">Transmembrane helix</keyword>
<feature type="compositionally biased region" description="Basic and acidic residues" evidence="1">
    <location>
        <begin position="225"/>
        <end position="235"/>
    </location>
</feature>
<dbReference type="Pfam" id="PF07444">
    <property type="entry name" value="Ycf66_N"/>
    <property type="match status" value="1"/>
</dbReference>
<dbReference type="KEGG" id="oac:Oscil6304_0007"/>
<dbReference type="HOGENOM" id="CLU_076895_0_0_3"/>
<feature type="transmembrane region" description="Helical" evidence="2">
    <location>
        <begin position="62"/>
        <end position="79"/>
    </location>
</feature>
<feature type="transmembrane region" description="Helical" evidence="2">
    <location>
        <begin position="38"/>
        <end position="56"/>
    </location>
</feature>
<dbReference type="InParanoid" id="K9TA83"/>
<evidence type="ECO:0000256" key="2">
    <source>
        <dbReference type="SAM" id="Phobius"/>
    </source>
</evidence>
<evidence type="ECO:0000313" key="4">
    <source>
        <dbReference type="Proteomes" id="UP000010367"/>
    </source>
</evidence>
<feature type="compositionally biased region" description="Low complexity" evidence="1">
    <location>
        <begin position="203"/>
        <end position="221"/>
    </location>
</feature>
<evidence type="ECO:0000313" key="3">
    <source>
        <dbReference type="EMBL" id="AFY79767.1"/>
    </source>
</evidence>
<keyword evidence="2" id="KW-0812">Transmembrane</keyword>
<organism evidence="3 4">
    <name type="scientific">Oscillatoria acuminata PCC 6304</name>
    <dbReference type="NCBI Taxonomy" id="56110"/>
    <lineage>
        <taxon>Bacteria</taxon>
        <taxon>Bacillati</taxon>
        <taxon>Cyanobacteriota</taxon>
        <taxon>Cyanophyceae</taxon>
        <taxon>Oscillatoriophycideae</taxon>
        <taxon>Oscillatoriales</taxon>
        <taxon>Oscillatoriaceae</taxon>
        <taxon>Oscillatoria</taxon>
    </lineage>
</organism>
<protein>
    <submittedName>
        <fullName evidence="3">Ycf66 protein N-terminus</fullName>
    </submittedName>
</protein>
<dbReference type="Proteomes" id="UP000010367">
    <property type="component" value="Chromosome"/>
</dbReference>
<dbReference type="STRING" id="56110.Oscil6304_0007"/>